<feature type="compositionally biased region" description="Basic residues" evidence="1">
    <location>
        <begin position="417"/>
        <end position="433"/>
    </location>
</feature>
<evidence type="ECO:0000313" key="4">
    <source>
        <dbReference type="WBParaSite" id="PgE173_g001_t01"/>
    </source>
</evidence>
<evidence type="ECO:0000256" key="2">
    <source>
        <dbReference type="SAM" id="Phobius"/>
    </source>
</evidence>
<organism evidence="3 4">
    <name type="scientific">Parascaris univalens</name>
    <name type="common">Nematode worm</name>
    <dbReference type="NCBI Taxonomy" id="6257"/>
    <lineage>
        <taxon>Eukaryota</taxon>
        <taxon>Metazoa</taxon>
        <taxon>Ecdysozoa</taxon>
        <taxon>Nematoda</taxon>
        <taxon>Chromadorea</taxon>
        <taxon>Rhabditida</taxon>
        <taxon>Spirurina</taxon>
        <taxon>Ascaridomorpha</taxon>
        <taxon>Ascaridoidea</taxon>
        <taxon>Ascarididae</taxon>
        <taxon>Parascaris</taxon>
    </lineage>
</organism>
<feature type="compositionally biased region" description="Polar residues" evidence="1">
    <location>
        <begin position="325"/>
        <end position="340"/>
    </location>
</feature>
<keyword evidence="2" id="KW-1133">Transmembrane helix</keyword>
<feature type="compositionally biased region" description="Basic and acidic residues" evidence="1">
    <location>
        <begin position="273"/>
        <end position="287"/>
    </location>
</feature>
<evidence type="ECO:0000256" key="1">
    <source>
        <dbReference type="SAM" id="MobiDB-lite"/>
    </source>
</evidence>
<feature type="region of interest" description="Disordered" evidence="1">
    <location>
        <begin position="273"/>
        <end position="353"/>
    </location>
</feature>
<keyword evidence="3" id="KW-1185">Reference proteome</keyword>
<feature type="transmembrane region" description="Helical" evidence="2">
    <location>
        <begin position="101"/>
        <end position="124"/>
    </location>
</feature>
<dbReference type="WBParaSite" id="PgE173_g001_t01">
    <property type="protein sequence ID" value="PgE173_g001_t01"/>
    <property type="gene ID" value="PgE173_g001"/>
</dbReference>
<name>A0A915A1N5_PARUN</name>
<dbReference type="AlphaFoldDB" id="A0A915A1N5"/>
<reference evidence="4" key="1">
    <citation type="submission" date="2022-11" db="UniProtKB">
        <authorList>
            <consortium name="WormBaseParasite"/>
        </authorList>
    </citation>
    <scope>IDENTIFICATION</scope>
</reference>
<keyword evidence="2" id="KW-0472">Membrane</keyword>
<feature type="compositionally biased region" description="Basic and acidic residues" evidence="1">
    <location>
        <begin position="443"/>
        <end position="462"/>
    </location>
</feature>
<proteinExistence type="predicted"/>
<feature type="region of interest" description="Disordered" evidence="1">
    <location>
        <begin position="415"/>
        <end position="462"/>
    </location>
</feature>
<keyword evidence="2" id="KW-0812">Transmembrane</keyword>
<evidence type="ECO:0000313" key="3">
    <source>
        <dbReference type="Proteomes" id="UP000887569"/>
    </source>
</evidence>
<accession>A0A915A1N5</accession>
<protein>
    <submittedName>
        <fullName evidence="4">Uncharacterized protein</fullName>
    </submittedName>
</protein>
<sequence>NKQLYASSVKSFAMHHETMALLNVSNGNSRLIYCNGKLSLLFQQCNNRIKRFMLYKLGWDKSACVLCEHEEIIHTIKKRADSSNTDNSMTHSEEALRQRSFILTLAFAVPLGILCIAAVIAITICCCFCRKSGSNGSLGETEDDVPQSLIENARKAEPHASQKDKYLPENFDVAQFNFKGPLVIEHKPVFTTFHELEGDPPREQAVTDHVEFDPTMNEAYEIGEGVERLGETSKMPPTLQQQQQQQAIENVRKLNKEAVKEATFVKEVRDALKHARDRQKKSGKEVTGRSATQVKRDKRKLQIHGGLLRNTFDKNVRRSKHTTVEETQATQRSEDSSGWQNKKKKMEPEKPHPVCQQKFVEAHTATAAFLSSAATQSSIWTEAIPVSGSSVETQKSQTTVTGKTQDTSLLQFVRSMPRGKKSSTGKKSTKKTTKNIMTSTRKTVIERSKERATSRATSTDKK</sequence>
<dbReference type="Proteomes" id="UP000887569">
    <property type="component" value="Unplaced"/>
</dbReference>